<dbReference type="EMBL" id="JACHMN010000002">
    <property type="protein sequence ID" value="MBB5871118.1"/>
    <property type="molecule type" value="Genomic_DNA"/>
</dbReference>
<keyword evidence="1" id="KW-0812">Transmembrane</keyword>
<gene>
    <name evidence="2" type="ORF">F4553_004497</name>
</gene>
<protein>
    <recommendedName>
        <fullName evidence="4">DUF485 domain-containing protein</fullName>
    </recommendedName>
</protein>
<accession>A0A841BUJ0</accession>
<sequence>MTAPRRTRVVLASVAAQRPPRQTAAAELAEQTRVGDALLRGLIRAQLALALRLAVVVLVCLGSLPLLFVVAPALGSVTILGARLPWLLLGLIAYPFLIVVGVVFIRGAARNEQDFAALVKRR</sequence>
<evidence type="ECO:0008006" key="4">
    <source>
        <dbReference type="Google" id="ProtNLM"/>
    </source>
</evidence>
<keyword evidence="1" id="KW-0472">Membrane</keyword>
<dbReference type="AlphaFoldDB" id="A0A841BUJ0"/>
<reference evidence="2 3" key="1">
    <citation type="submission" date="2020-08" db="EMBL/GenBank/DDBJ databases">
        <title>Sequencing the genomes of 1000 actinobacteria strains.</title>
        <authorList>
            <person name="Klenk H.-P."/>
        </authorList>
    </citation>
    <scope>NUCLEOTIDE SEQUENCE [LARGE SCALE GENOMIC DNA]</scope>
    <source>
        <strain evidence="2 3">DSM 45362</strain>
    </source>
</reference>
<organism evidence="2 3">
    <name type="scientific">Allocatelliglobosispora scoriae</name>
    <dbReference type="NCBI Taxonomy" id="643052"/>
    <lineage>
        <taxon>Bacteria</taxon>
        <taxon>Bacillati</taxon>
        <taxon>Actinomycetota</taxon>
        <taxon>Actinomycetes</taxon>
        <taxon>Micromonosporales</taxon>
        <taxon>Micromonosporaceae</taxon>
        <taxon>Allocatelliglobosispora</taxon>
    </lineage>
</organism>
<comment type="caution">
    <text evidence="2">The sequence shown here is derived from an EMBL/GenBank/DDBJ whole genome shotgun (WGS) entry which is preliminary data.</text>
</comment>
<evidence type="ECO:0000313" key="3">
    <source>
        <dbReference type="Proteomes" id="UP000587527"/>
    </source>
</evidence>
<dbReference type="Proteomes" id="UP000587527">
    <property type="component" value="Unassembled WGS sequence"/>
</dbReference>
<keyword evidence="1" id="KW-1133">Transmembrane helix</keyword>
<dbReference type="RefSeq" id="WP_184838963.1">
    <property type="nucleotide sequence ID" value="NZ_JACHMN010000002.1"/>
</dbReference>
<proteinExistence type="predicted"/>
<keyword evidence="3" id="KW-1185">Reference proteome</keyword>
<evidence type="ECO:0000256" key="1">
    <source>
        <dbReference type="SAM" id="Phobius"/>
    </source>
</evidence>
<feature type="transmembrane region" description="Helical" evidence="1">
    <location>
        <begin position="86"/>
        <end position="105"/>
    </location>
</feature>
<evidence type="ECO:0000313" key="2">
    <source>
        <dbReference type="EMBL" id="MBB5871118.1"/>
    </source>
</evidence>
<feature type="transmembrane region" description="Helical" evidence="1">
    <location>
        <begin position="49"/>
        <end position="74"/>
    </location>
</feature>
<name>A0A841BUJ0_9ACTN</name>